<evidence type="ECO:0000313" key="2">
    <source>
        <dbReference type="EMBL" id="GAG07941.1"/>
    </source>
</evidence>
<comment type="caution">
    <text evidence="2">The sequence shown here is derived from an EMBL/GenBank/DDBJ whole genome shotgun (WGS) entry which is preliminary data.</text>
</comment>
<dbReference type="EMBL" id="BARS01028391">
    <property type="protein sequence ID" value="GAG07941.1"/>
    <property type="molecule type" value="Genomic_DNA"/>
</dbReference>
<name>X0W5G4_9ZZZZ</name>
<feature type="non-terminal residue" evidence="2">
    <location>
        <position position="71"/>
    </location>
</feature>
<proteinExistence type="predicted"/>
<sequence>MDKRQGPASERSGPAGGGRFIWRRCLLWVLVCAILGTAMAWLAVLAQGWFAPLVIFPLLVGVALASLLVGV</sequence>
<keyword evidence="1" id="KW-0812">Transmembrane</keyword>
<organism evidence="2">
    <name type="scientific">marine sediment metagenome</name>
    <dbReference type="NCBI Taxonomy" id="412755"/>
    <lineage>
        <taxon>unclassified sequences</taxon>
        <taxon>metagenomes</taxon>
        <taxon>ecological metagenomes</taxon>
    </lineage>
</organism>
<protein>
    <submittedName>
        <fullName evidence="2">Uncharacterized protein</fullName>
    </submittedName>
</protein>
<feature type="transmembrane region" description="Helical" evidence="1">
    <location>
        <begin position="21"/>
        <end position="43"/>
    </location>
</feature>
<evidence type="ECO:0000256" key="1">
    <source>
        <dbReference type="SAM" id="Phobius"/>
    </source>
</evidence>
<reference evidence="2" key="1">
    <citation type="journal article" date="2014" name="Front. Microbiol.">
        <title>High frequency of phylogenetically diverse reductive dehalogenase-homologous genes in deep subseafloor sedimentary metagenomes.</title>
        <authorList>
            <person name="Kawai M."/>
            <person name="Futagami T."/>
            <person name="Toyoda A."/>
            <person name="Takaki Y."/>
            <person name="Nishi S."/>
            <person name="Hori S."/>
            <person name="Arai W."/>
            <person name="Tsubouchi T."/>
            <person name="Morono Y."/>
            <person name="Uchiyama I."/>
            <person name="Ito T."/>
            <person name="Fujiyama A."/>
            <person name="Inagaki F."/>
            <person name="Takami H."/>
        </authorList>
    </citation>
    <scope>NUCLEOTIDE SEQUENCE</scope>
    <source>
        <strain evidence="2">Expedition CK06-06</strain>
    </source>
</reference>
<keyword evidence="1" id="KW-0472">Membrane</keyword>
<feature type="transmembrane region" description="Helical" evidence="1">
    <location>
        <begin position="49"/>
        <end position="69"/>
    </location>
</feature>
<dbReference type="AlphaFoldDB" id="X0W5G4"/>
<accession>X0W5G4</accession>
<gene>
    <name evidence="2" type="ORF">S01H1_44509</name>
</gene>
<keyword evidence="1" id="KW-1133">Transmembrane helix</keyword>